<reference evidence="2" key="1">
    <citation type="submission" date="2023-01" db="EMBL/GenBank/DDBJ databases">
        <title>Genome-based studies on antimicrobial resistance profiles of Riemerella anatipestifer in China, 1994 to 2021.</title>
        <authorList>
            <person name="Yang Z."/>
            <person name="Zhu D."/>
        </authorList>
    </citation>
    <scope>NUCLEOTIDE SEQUENCE</scope>
    <source>
        <strain evidence="2">RCAD1218</strain>
    </source>
</reference>
<dbReference type="InterPro" id="IPR000182">
    <property type="entry name" value="GNAT_dom"/>
</dbReference>
<dbReference type="Pfam" id="PF00583">
    <property type="entry name" value="Acetyltransf_1"/>
    <property type="match status" value="1"/>
</dbReference>
<evidence type="ECO:0000313" key="3">
    <source>
        <dbReference type="Proteomes" id="UP001284033"/>
    </source>
</evidence>
<dbReference type="GO" id="GO:0016747">
    <property type="term" value="F:acyltransferase activity, transferring groups other than amino-acyl groups"/>
    <property type="evidence" value="ECO:0007669"/>
    <property type="project" value="InterPro"/>
</dbReference>
<dbReference type="PROSITE" id="PS51186">
    <property type="entry name" value="GNAT"/>
    <property type="match status" value="1"/>
</dbReference>
<proteinExistence type="predicted"/>
<name>A0AAP6HF61_RIEAN</name>
<feature type="domain" description="N-acetyltransferase" evidence="1">
    <location>
        <begin position="1"/>
        <end position="163"/>
    </location>
</feature>
<dbReference type="EMBL" id="JAQZHK010000002">
    <property type="protein sequence ID" value="MDY3512303.1"/>
    <property type="molecule type" value="Genomic_DNA"/>
</dbReference>
<dbReference type="Proteomes" id="UP001284033">
    <property type="component" value="Unassembled WGS sequence"/>
</dbReference>
<dbReference type="RefSeq" id="WP_173002785.1">
    <property type="nucleotide sequence ID" value="NZ_CP121210.1"/>
</dbReference>
<dbReference type="InterPro" id="IPR016181">
    <property type="entry name" value="Acyl_CoA_acyltransferase"/>
</dbReference>
<evidence type="ECO:0000313" key="2">
    <source>
        <dbReference type="EMBL" id="MDY3512303.1"/>
    </source>
</evidence>
<dbReference type="CDD" id="cd04301">
    <property type="entry name" value="NAT_SF"/>
    <property type="match status" value="1"/>
</dbReference>
<dbReference type="Gene3D" id="3.40.630.30">
    <property type="match status" value="1"/>
</dbReference>
<protein>
    <submittedName>
        <fullName evidence="2">GNAT family N-acetyltransferase</fullName>
    </submittedName>
</protein>
<gene>
    <name evidence="2" type="ORF">PG303_03605</name>
</gene>
<dbReference type="SUPFAM" id="SSF55729">
    <property type="entry name" value="Acyl-CoA N-acyltransferases (Nat)"/>
    <property type="match status" value="1"/>
</dbReference>
<evidence type="ECO:0000259" key="1">
    <source>
        <dbReference type="PROSITE" id="PS51186"/>
    </source>
</evidence>
<comment type="caution">
    <text evidence="2">The sequence shown here is derived from an EMBL/GenBank/DDBJ whole genome shotgun (WGS) entry which is preliminary data.</text>
</comment>
<dbReference type="AlphaFoldDB" id="A0AAP6HF61"/>
<sequence>MIRKAQREDIPLIQSLAKQSWNSHYMGIISQEQIDYMLGMMYSDEELNQHFENPNYHYYLVLNGGVEVGFMGFEIGYEPQTTKLHRLYLLVEAKGKGLGKEAIDFLKRKVKSHKDKSIILNVNKKNPSFNFYKSQGFEVEQEVVLEVGEGFVMDDYIMKIAIEI</sequence>
<organism evidence="2 3">
    <name type="scientific">Riemerella anatipestifer</name>
    <name type="common">Moraxella anatipestifer</name>
    <dbReference type="NCBI Taxonomy" id="34085"/>
    <lineage>
        <taxon>Bacteria</taxon>
        <taxon>Pseudomonadati</taxon>
        <taxon>Bacteroidota</taxon>
        <taxon>Flavobacteriia</taxon>
        <taxon>Flavobacteriales</taxon>
        <taxon>Weeksellaceae</taxon>
        <taxon>Riemerella</taxon>
    </lineage>
</organism>
<accession>A0AAP6HF61</accession>